<dbReference type="Proteomes" id="UP001055940">
    <property type="component" value="Chromosome"/>
</dbReference>
<dbReference type="SUPFAM" id="SSF47598">
    <property type="entry name" value="Ribbon-helix-helix"/>
    <property type="match status" value="1"/>
</dbReference>
<dbReference type="InterPro" id="IPR013321">
    <property type="entry name" value="Arc_rbn_hlx_hlx"/>
</dbReference>
<evidence type="ECO:0000313" key="2">
    <source>
        <dbReference type="EMBL" id="USY20877.1"/>
    </source>
</evidence>
<dbReference type="InterPro" id="IPR010985">
    <property type="entry name" value="Ribbon_hlx_hlx"/>
</dbReference>
<gene>
    <name evidence="2" type="ORF">NE857_04270</name>
</gene>
<protein>
    <submittedName>
        <fullName evidence="2">Histidine kinase</fullName>
    </submittedName>
</protein>
<sequence length="182" mass="19289">MDLTPYADELRRQLLAAAEAGDEETRATAERLSVSLEPAARLALLDVLSAAADEITRDMAPGSVEVRLRGRQADFIVTSPEFDEVGEGGIATSPGHQGEAAGSGRTPAEQALIEGEDGGTSRITLRLPDQLKQLVEEAARGEGLSVNAWLVRAVAASLDGGGPRPDNRRTRQIGRGHTGWVR</sequence>
<accession>A0ABY5DCL8</accession>
<feature type="region of interest" description="Disordered" evidence="1">
    <location>
        <begin position="84"/>
        <end position="106"/>
    </location>
</feature>
<dbReference type="RefSeq" id="WP_254419902.1">
    <property type="nucleotide sequence ID" value="NZ_BAAAJB010000049.1"/>
</dbReference>
<dbReference type="GO" id="GO:0016301">
    <property type="term" value="F:kinase activity"/>
    <property type="evidence" value="ECO:0007669"/>
    <property type="project" value="UniProtKB-KW"/>
</dbReference>
<evidence type="ECO:0000313" key="3">
    <source>
        <dbReference type="Proteomes" id="UP001055940"/>
    </source>
</evidence>
<feature type="region of interest" description="Disordered" evidence="1">
    <location>
        <begin position="158"/>
        <end position="182"/>
    </location>
</feature>
<evidence type="ECO:0000256" key="1">
    <source>
        <dbReference type="SAM" id="MobiDB-lite"/>
    </source>
</evidence>
<keyword evidence="3" id="KW-1185">Reference proteome</keyword>
<proteinExistence type="predicted"/>
<keyword evidence="2" id="KW-0808">Transferase</keyword>
<keyword evidence="2" id="KW-0418">Kinase</keyword>
<name>A0ABY5DCL8_9ACTN</name>
<dbReference type="EMBL" id="CP099837">
    <property type="protein sequence ID" value="USY20877.1"/>
    <property type="molecule type" value="Genomic_DNA"/>
</dbReference>
<reference evidence="2" key="1">
    <citation type="submission" date="2022-06" db="EMBL/GenBank/DDBJ databases">
        <authorList>
            <person name="Ping M."/>
        </authorList>
    </citation>
    <scope>NUCLEOTIDE SEQUENCE</scope>
    <source>
        <strain evidence="2">JCM11759T</strain>
    </source>
</reference>
<organism evidence="2 3">
    <name type="scientific">Nocardiopsis exhalans</name>
    <dbReference type="NCBI Taxonomy" id="163604"/>
    <lineage>
        <taxon>Bacteria</taxon>
        <taxon>Bacillati</taxon>
        <taxon>Actinomycetota</taxon>
        <taxon>Actinomycetes</taxon>
        <taxon>Streptosporangiales</taxon>
        <taxon>Nocardiopsidaceae</taxon>
        <taxon>Nocardiopsis</taxon>
    </lineage>
</organism>
<dbReference type="Gene3D" id="1.10.1220.10">
    <property type="entry name" value="Met repressor-like"/>
    <property type="match status" value="1"/>
</dbReference>